<accession>A0A078MDV1</accession>
<dbReference type="EMBL" id="CCSE01000001">
    <property type="protein sequence ID" value="CEA02906.1"/>
    <property type="molecule type" value="Genomic_DNA"/>
</dbReference>
<name>A0A078MDV1_9STAP</name>
<keyword evidence="2" id="KW-1185">Reference proteome</keyword>
<evidence type="ECO:0000313" key="1">
    <source>
        <dbReference type="EMBL" id="CEA02906.1"/>
    </source>
</evidence>
<sequence length="132" mass="15368">MTGSITHDCILTQLVFMHGEETKYEQKLTVSEIDKGDTYLRYTEALDDNELKVTVRLGDNYVKLQRRGIINMNFYFEEGVRTDTFYDSPAGRHHFEIVTHELKTGDGILTIKYDLFESGTLLGKYKYTLERI</sequence>
<dbReference type="HOGENOM" id="CLU_120388_2_4_9"/>
<dbReference type="InterPro" id="IPR012674">
    <property type="entry name" value="Calycin"/>
</dbReference>
<reference evidence="1 2" key="1">
    <citation type="submission" date="2014-07" db="EMBL/GenBank/DDBJ databases">
        <authorList>
            <person name="Urmite Genomes Urmite Genomes"/>
        </authorList>
    </citation>
    <scope>NUCLEOTIDE SEQUENCE [LARGE SCALE GENOMIC DNA]</scope>
    <source>
        <strain evidence="1 2">13MG44_air</strain>
    </source>
</reference>
<dbReference type="AlphaFoldDB" id="A0A078MDV1"/>
<dbReference type="RefSeq" id="WP_035810593.1">
    <property type="nucleotide sequence ID" value="NZ_CCSE01000001.1"/>
</dbReference>
<dbReference type="SUPFAM" id="SSF50814">
    <property type="entry name" value="Lipocalins"/>
    <property type="match status" value="1"/>
</dbReference>
<evidence type="ECO:0008006" key="3">
    <source>
        <dbReference type="Google" id="ProtNLM"/>
    </source>
</evidence>
<dbReference type="Proteomes" id="UP000044136">
    <property type="component" value="Unassembled WGS sequence"/>
</dbReference>
<dbReference type="Pfam" id="PF09148">
    <property type="entry name" value="DUF1934"/>
    <property type="match status" value="1"/>
</dbReference>
<dbReference type="Gene3D" id="2.40.128.20">
    <property type="match status" value="1"/>
</dbReference>
<evidence type="ECO:0000313" key="2">
    <source>
        <dbReference type="Proteomes" id="UP000044136"/>
    </source>
</evidence>
<dbReference type="eggNOG" id="COG4506">
    <property type="taxonomic scope" value="Bacteria"/>
</dbReference>
<organism evidence="1 2">
    <name type="scientific">Jeotgalicoccus saudimassiliensis</name>
    <dbReference type="NCBI Taxonomy" id="1461582"/>
    <lineage>
        <taxon>Bacteria</taxon>
        <taxon>Bacillati</taxon>
        <taxon>Bacillota</taxon>
        <taxon>Bacilli</taxon>
        <taxon>Bacillales</taxon>
        <taxon>Staphylococcaceae</taxon>
        <taxon>Jeotgalicoccus</taxon>
    </lineage>
</organism>
<dbReference type="OrthoDB" id="2418612at2"/>
<proteinExistence type="predicted"/>
<protein>
    <recommendedName>
        <fullName evidence="3">Beta-barrel protein YwiB</fullName>
    </recommendedName>
</protein>
<dbReference type="STRING" id="1461582.BN1048_01899"/>
<dbReference type="InterPro" id="IPR015231">
    <property type="entry name" value="DUF1934"/>
</dbReference>
<gene>
    <name evidence="1" type="ORF">BN1048_01899</name>
</gene>